<sequence length="701" mass="76079">MPPESAAWTEQLPLLLAREEPWLMERVLAHAKAQGYTAYTSTLVEAWRVSVAGLSAAVAAALAGDPCRLADYPAETPNLDDPVTAFAVREAALHRQRGISLAMFWGLLKYYRQAYLELLDARAEVLGDGLAQARSFVAACFERMEYAFVLRWEELSDKGLHDALARENRALANEKNKYLTVFETVPHALFLLDAAGALENANAPALALLGRESACGALYYGGFAPQGEDACAGLSGRPLVELLPWLAPALDAPTGQEARSLPVEIVVELANVDRHYSVVAETLRDVSGKFAGKVVLCRDVTERRATENALARSEELYRSLVEAMHQGVAVLSPEGRVDFANQTLCDLLGRSMDAVISQPLFAFLRPEDHGRFMESLAARAQGQADPYELRLRRPDGRSVVIMASPSPLVGPDSDYQGSLEVFTDVTRLRQLELQLATTKRLEAIGQLAGGVAHEINTPLQYLAGNLDFAQNSLTHLLTLLDKYETALAQAEGGPGLETAKAAIDAFRRDNDLEMLLAELPQALAESRHGAERVAAFVRSIKRFAQTESVGRRAIDVNEAIRATVEVAKSAQEYPIAMRTDLADDLPPLPCVPGDFNQLLLCLLINAAQAIEHQAAPNGRIDIVSRRQGQAIAITVADTGKGIPADLQDKIFDPFFTTRDVGKGGGQGLAIALSIVQKHKGDIRFASEPGQGTTFQVTFPLE</sequence>
<dbReference type="Gene3D" id="3.30.450.20">
    <property type="entry name" value="PAS domain"/>
    <property type="match status" value="2"/>
</dbReference>
<dbReference type="PANTHER" id="PTHR43065:SF50">
    <property type="entry name" value="HISTIDINE KINASE"/>
    <property type="match status" value="1"/>
</dbReference>
<feature type="domain" description="Histidine kinase" evidence="4">
    <location>
        <begin position="450"/>
        <end position="701"/>
    </location>
</feature>
<dbReference type="SUPFAM" id="SSF55874">
    <property type="entry name" value="ATPase domain of HSP90 chaperone/DNA topoisomerase II/histidine kinase"/>
    <property type="match status" value="1"/>
</dbReference>
<dbReference type="PROSITE" id="PS50112">
    <property type="entry name" value="PAS"/>
    <property type="match status" value="1"/>
</dbReference>
<dbReference type="KEGG" id="dcb:C3Y92_16905"/>
<dbReference type="InterPro" id="IPR005467">
    <property type="entry name" value="His_kinase_dom"/>
</dbReference>
<evidence type="ECO:0000259" key="5">
    <source>
        <dbReference type="PROSITE" id="PS50112"/>
    </source>
</evidence>
<dbReference type="SUPFAM" id="SSF55785">
    <property type="entry name" value="PYP-like sensor domain (PAS domain)"/>
    <property type="match status" value="2"/>
</dbReference>
<protein>
    <recommendedName>
        <fullName evidence="2">histidine kinase</fullName>
        <ecNumber evidence="2">2.7.13.3</ecNumber>
    </recommendedName>
</protein>
<name>A0A4P6HNL1_9BACT</name>
<dbReference type="InterPro" id="IPR036097">
    <property type="entry name" value="HisK_dim/P_sf"/>
</dbReference>
<evidence type="ECO:0000256" key="3">
    <source>
        <dbReference type="ARBA" id="ARBA00022553"/>
    </source>
</evidence>
<evidence type="ECO:0000256" key="1">
    <source>
        <dbReference type="ARBA" id="ARBA00000085"/>
    </source>
</evidence>
<keyword evidence="8" id="KW-1185">Reference proteome</keyword>
<dbReference type="RefSeq" id="WP_129354635.1">
    <property type="nucleotide sequence ID" value="NZ_CP026538.1"/>
</dbReference>
<dbReference type="InterPro" id="IPR000700">
    <property type="entry name" value="PAS-assoc_C"/>
</dbReference>
<accession>A0A4P6HNL1</accession>
<dbReference type="PROSITE" id="PS50113">
    <property type="entry name" value="PAC"/>
    <property type="match status" value="1"/>
</dbReference>
<dbReference type="Pfam" id="PF02518">
    <property type="entry name" value="HATPase_c"/>
    <property type="match status" value="1"/>
</dbReference>
<dbReference type="EC" id="2.7.13.3" evidence="2"/>
<dbReference type="Gene3D" id="1.10.287.130">
    <property type="match status" value="1"/>
</dbReference>
<evidence type="ECO:0000259" key="6">
    <source>
        <dbReference type="PROSITE" id="PS50113"/>
    </source>
</evidence>
<keyword evidence="7" id="KW-0418">Kinase</keyword>
<reference evidence="7 8" key="1">
    <citation type="submission" date="2018-02" db="EMBL/GenBank/DDBJ databases">
        <title>Genome sequence of Desulfovibrio carbinolicus DSM 3852.</title>
        <authorList>
            <person name="Wilbanks E."/>
            <person name="Skennerton C.T."/>
            <person name="Orphan V.J."/>
        </authorList>
    </citation>
    <scope>NUCLEOTIDE SEQUENCE [LARGE SCALE GENOMIC DNA]</scope>
    <source>
        <strain evidence="7 8">DSM 3852</strain>
    </source>
</reference>
<dbReference type="EMBL" id="CP026538">
    <property type="protein sequence ID" value="QAZ68821.1"/>
    <property type="molecule type" value="Genomic_DNA"/>
</dbReference>
<dbReference type="CDD" id="cd00130">
    <property type="entry name" value="PAS"/>
    <property type="match status" value="1"/>
</dbReference>
<keyword evidence="3" id="KW-0597">Phosphoprotein</keyword>
<dbReference type="SUPFAM" id="SSF47384">
    <property type="entry name" value="Homodimeric domain of signal transducing histidine kinase"/>
    <property type="match status" value="1"/>
</dbReference>
<dbReference type="NCBIfam" id="TIGR00229">
    <property type="entry name" value="sensory_box"/>
    <property type="match status" value="1"/>
</dbReference>
<dbReference type="PRINTS" id="PR00344">
    <property type="entry name" value="BCTRLSENSOR"/>
</dbReference>
<dbReference type="Pfam" id="PF13188">
    <property type="entry name" value="PAS_8"/>
    <property type="match status" value="1"/>
</dbReference>
<feature type="domain" description="PAC" evidence="6">
    <location>
        <begin position="385"/>
        <end position="437"/>
    </location>
</feature>
<dbReference type="SMART" id="SM00091">
    <property type="entry name" value="PAS"/>
    <property type="match status" value="2"/>
</dbReference>
<feature type="domain" description="PAS" evidence="5">
    <location>
        <begin position="313"/>
        <end position="383"/>
    </location>
</feature>
<organism evidence="7 8">
    <name type="scientific">Solidesulfovibrio carbinolicus</name>
    <dbReference type="NCBI Taxonomy" id="296842"/>
    <lineage>
        <taxon>Bacteria</taxon>
        <taxon>Pseudomonadati</taxon>
        <taxon>Thermodesulfobacteriota</taxon>
        <taxon>Desulfovibrionia</taxon>
        <taxon>Desulfovibrionales</taxon>
        <taxon>Desulfovibrionaceae</taxon>
        <taxon>Solidesulfovibrio</taxon>
    </lineage>
</organism>
<dbReference type="PROSITE" id="PS50109">
    <property type="entry name" value="HIS_KIN"/>
    <property type="match status" value="1"/>
</dbReference>
<dbReference type="InterPro" id="IPR003661">
    <property type="entry name" value="HisK_dim/P_dom"/>
</dbReference>
<dbReference type="CDD" id="cd00082">
    <property type="entry name" value="HisKA"/>
    <property type="match status" value="1"/>
</dbReference>
<dbReference type="SMART" id="SM00387">
    <property type="entry name" value="HATPase_c"/>
    <property type="match status" value="1"/>
</dbReference>
<dbReference type="GO" id="GO:0000155">
    <property type="term" value="F:phosphorelay sensor kinase activity"/>
    <property type="evidence" value="ECO:0007669"/>
    <property type="project" value="InterPro"/>
</dbReference>
<dbReference type="Pfam" id="PF13426">
    <property type="entry name" value="PAS_9"/>
    <property type="match status" value="1"/>
</dbReference>
<comment type="catalytic activity">
    <reaction evidence="1">
        <text>ATP + protein L-histidine = ADP + protein N-phospho-L-histidine.</text>
        <dbReference type="EC" id="2.7.13.3"/>
    </reaction>
</comment>
<keyword evidence="7" id="KW-0808">Transferase</keyword>
<dbReference type="PANTHER" id="PTHR43065">
    <property type="entry name" value="SENSOR HISTIDINE KINASE"/>
    <property type="match status" value="1"/>
</dbReference>
<dbReference type="InterPro" id="IPR035965">
    <property type="entry name" value="PAS-like_dom_sf"/>
</dbReference>
<evidence type="ECO:0000313" key="7">
    <source>
        <dbReference type="EMBL" id="QAZ68821.1"/>
    </source>
</evidence>
<dbReference type="AlphaFoldDB" id="A0A4P6HNL1"/>
<dbReference type="InterPro" id="IPR004358">
    <property type="entry name" value="Sig_transdc_His_kin-like_C"/>
</dbReference>
<evidence type="ECO:0000256" key="2">
    <source>
        <dbReference type="ARBA" id="ARBA00012438"/>
    </source>
</evidence>
<dbReference type="OrthoDB" id="9769169at2"/>
<dbReference type="InterPro" id="IPR000014">
    <property type="entry name" value="PAS"/>
</dbReference>
<dbReference type="Gene3D" id="3.30.565.10">
    <property type="entry name" value="Histidine kinase-like ATPase, C-terminal domain"/>
    <property type="match status" value="1"/>
</dbReference>
<dbReference type="InterPro" id="IPR003594">
    <property type="entry name" value="HATPase_dom"/>
</dbReference>
<evidence type="ECO:0000259" key="4">
    <source>
        <dbReference type="PROSITE" id="PS50109"/>
    </source>
</evidence>
<proteinExistence type="predicted"/>
<gene>
    <name evidence="7" type="ORF">C3Y92_16905</name>
</gene>
<evidence type="ECO:0000313" key="8">
    <source>
        <dbReference type="Proteomes" id="UP000293296"/>
    </source>
</evidence>
<dbReference type="InterPro" id="IPR036890">
    <property type="entry name" value="HATPase_C_sf"/>
</dbReference>
<dbReference type="Proteomes" id="UP000293296">
    <property type="component" value="Chromosome"/>
</dbReference>